<dbReference type="PROSITE" id="PS51497">
    <property type="entry name" value="UMA"/>
    <property type="match status" value="1"/>
</dbReference>
<accession>V4A768</accession>
<dbReference type="InterPro" id="IPR023340">
    <property type="entry name" value="UMA"/>
</dbReference>
<organism evidence="2 3">
    <name type="scientific">Lottia gigantea</name>
    <name type="common">Giant owl limpet</name>
    <dbReference type="NCBI Taxonomy" id="225164"/>
    <lineage>
        <taxon>Eukaryota</taxon>
        <taxon>Metazoa</taxon>
        <taxon>Spiralia</taxon>
        <taxon>Lophotrochozoa</taxon>
        <taxon>Mollusca</taxon>
        <taxon>Gastropoda</taxon>
        <taxon>Patellogastropoda</taxon>
        <taxon>Lottioidea</taxon>
        <taxon>Lottiidae</taxon>
        <taxon>Lottia</taxon>
    </lineage>
</organism>
<feature type="domain" description="UMA" evidence="1">
    <location>
        <begin position="102"/>
        <end position="152"/>
    </location>
</feature>
<dbReference type="RefSeq" id="XP_009049501.1">
    <property type="nucleotide sequence ID" value="XM_009051253.1"/>
</dbReference>
<gene>
    <name evidence="2" type="ORF">LOTGIDRAFT_238697</name>
</gene>
<sequence>MFSSLISKIKEITHPVPSQQPVEYPECNDNDLNEDGFLVLGETQSDREAINGGTFDPNSVDTPPTYDQVMTAPVLSNQPSVFPTSLQTTLPLDGGRTPITAISDVPFKLAPSLAIVKDIQEDSSFSFICDTRPINFNWKKYDYDFSAEESVLRDYCLNGNDFNHYQ</sequence>
<proteinExistence type="predicted"/>
<dbReference type="OMA" id="MSYNTIP"/>
<dbReference type="EMBL" id="KB200907">
    <property type="protein sequence ID" value="ESO99788.1"/>
    <property type="molecule type" value="Genomic_DNA"/>
</dbReference>
<keyword evidence="3" id="KW-1185">Reference proteome</keyword>
<dbReference type="CTD" id="20250837"/>
<dbReference type="HOGENOM" id="CLU_1604575_0_0_1"/>
<evidence type="ECO:0000313" key="2">
    <source>
        <dbReference type="EMBL" id="ESO99788.1"/>
    </source>
</evidence>
<evidence type="ECO:0000313" key="3">
    <source>
        <dbReference type="Proteomes" id="UP000030746"/>
    </source>
</evidence>
<protein>
    <recommendedName>
        <fullName evidence="1">UMA domain-containing protein</fullName>
    </recommendedName>
</protein>
<name>V4A768_LOTGI</name>
<reference evidence="2 3" key="1">
    <citation type="journal article" date="2013" name="Nature">
        <title>Insights into bilaterian evolution from three spiralian genomes.</title>
        <authorList>
            <person name="Simakov O."/>
            <person name="Marletaz F."/>
            <person name="Cho S.J."/>
            <person name="Edsinger-Gonzales E."/>
            <person name="Havlak P."/>
            <person name="Hellsten U."/>
            <person name="Kuo D.H."/>
            <person name="Larsson T."/>
            <person name="Lv J."/>
            <person name="Arendt D."/>
            <person name="Savage R."/>
            <person name="Osoegawa K."/>
            <person name="de Jong P."/>
            <person name="Grimwood J."/>
            <person name="Chapman J.A."/>
            <person name="Shapiro H."/>
            <person name="Aerts A."/>
            <person name="Otillar R.P."/>
            <person name="Terry A.Y."/>
            <person name="Boore J.L."/>
            <person name="Grigoriev I.V."/>
            <person name="Lindberg D.R."/>
            <person name="Seaver E.C."/>
            <person name="Weisblat D.A."/>
            <person name="Putnam N.H."/>
            <person name="Rokhsar D.S."/>
        </authorList>
    </citation>
    <scope>NUCLEOTIDE SEQUENCE [LARGE SCALE GENOMIC DNA]</scope>
</reference>
<dbReference type="KEGG" id="lgi:LOTGIDRAFT_238697"/>
<dbReference type="Proteomes" id="UP000030746">
    <property type="component" value="Unassembled WGS sequence"/>
</dbReference>
<evidence type="ECO:0000259" key="1">
    <source>
        <dbReference type="PROSITE" id="PS51497"/>
    </source>
</evidence>
<dbReference type="OrthoDB" id="9872568at2759"/>
<dbReference type="AlphaFoldDB" id="V4A768"/>
<dbReference type="GeneID" id="20250837"/>